<evidence type="ECO:0000313" key="1">
    <source>
        <dbReference type="EMBL" id="CUO44917.1"/>
    </source>
</evidence>
<dbReference type="STRING" id="39482.ERS852491_02236"/>
<sequence length="122" mass="14069">MVSISQPPILGVLLGVWGKWVKHVKYIYNIQNFNPEQVLAVGYTKSTLITDTMMWFDKFSCKRSDLVSTVGRDLVVTVEKRFEGKLLPKTVISTIGLMKMRLTRCRKTIQKCGIQKEIRFGW</sequence>
<dbReference type="Proteomes" id="UP000095544">
    <property type="component" value="Unassembled WGS sequence"/>
</dbReference>
<dbReference type="AlphaFoldDB" id="A0A174F5T8"/>
<reference evidence="1 2" key="1">
    <citation type="submission" date="2015-09" db="EMBL/GenBank/DDBJ databases">
        <authorList>
            <consortium name="Pathogen Informatics"/>
        </authorList>
    </citation>
    <scope>NUCLEOTIDE SEQUENCE [LARGE SCALE GENOMIC DNA]</scope>
    <source>
        <strain evidence="1 2">2789STDY5834876</strain>
    </source>
</reference>
<accession>A0A174F5T8</accession>
<dbReference type="EMBL" id="CYZU01000019">
    <property type="protein sequence ID" value="CUO44917.1"/>
    <property type="molecule type" value="Genomic_DNA"/>
</dbReference>
<name>A0A174F5T8_9FIRM</name>
<protein>
    <submittedName>
        <fullName evidence="1">Uncharacterized protein</fullName>
    </submittedName>
</protein>
<proteinExistence type="predicted"/>
<evidence type="ECO:0000313" key="2">
    <source>
        <dbReference type="Proteomes" id="UP000095544"/>
    </source>
</evidence>
<gene>
    <name evidence="1" type="ORF">ERS852491_02236</name>
</gene>
<organism evidence="1 2">
    <name type="scientific">Faecalicatena contorta</name>
    <dbReference type="NCBI Taxonomy" id="39482"/>
    <lineage>
        <taxon>Bacteria</taxon>
        <taxon>Bacillati</taxon>
        <taxon>Bacillota</taxon>
        <taxon>Clostridia</taxon>
        <taxon>Lachnospirales</taxon>
        <taxon>Lachnospiraceae</taxon>
        <taxon>Faecalicatena</taxon>
    </lineage>
</organism>